<dbReference type="Gene3D" id="3.40.50.410">
    <property type="entry name" value="von Willebrand factor, type A domain"/>
    <property type="match status" value="1"/>
</dbReference>
<dbReference type="SUPFAM" id="SSF56436">
    <property type="entry name" value="C-type lectin-like"/>
    <property type="match status" value="1"/>
</dbReference>
<evidence type="ECO:0000259" key="1">
    <source>
        <dbReference type="Pfam" id="PF00059"/>
    </source>
</evidence>
<evidence type="ECO:0000313" key="3">
    <source>
        <dbReference type="Proteomes" id="UP000230423"/>
    </source>
</evidence>
<organism evidence="2 3">
    <name type="scientific">Teladorsagia circumcincta</name>
    <name type="common">Brown stomach worm</name>
    <name type="synonym">Ostertagia circumcincta</name>
    <dbReference type="NCBI Taxonomy" id="45464"/>
    <lineage>
        <taxon>Eukaryota</taxon>
        <taxon>Metazoa</taxon>
        <taxon>Ecdysozoa</taxon>
        <taxon>Nematoda</taxon>
        <taxon>Chromadorea</taxon>
        <taxon>Rhabditida</taxon>
        <taxon>Rhabditina</taxon>
        <taxon>Rhabditomorpha</taxon>
        <taxon>Strongyloidea</taxon>
        <taxon>Trichostrongylidae</taxon>
        <taxon>Teladorsagia</taxon>
    </lineage>
</organism>
<reference evidence="2 3" key="1">
    <citation type="submission" date="2015-09" db="EMBL/GenBank/DDBJ databases">
        <title>Draft genome of the parasitic nematode Teladorsagia circumcincta isolate WARC Sus (inbred).</title>
        <authorList>
            <person name="Mitreva M."/>
        </authorList>
    </citation>
    <scope>NUCLEOTIDE SEQUENCE [LARGE SCALE GENOMIC DNA]</scope>
    <source>
        <strain evidence="2 3">S</strain>
    </source>
</reference>
<dbReference type="Gene3D" id="3.10.100.10">
    <property type="entry name" value="Mannose-Binding Protein A, subunit A"/>
    <property type="match status" value="1"/>
</dbReference>
<dbReference type="PANTHER" id="PTHR31024:SF3">
    <property type="entry name" value="C-TYPE LECTIN-RELATED"/>
    <property type="match status" value="1"/>
</dbReference>
<protein>
    <recommendedName>
        <fullName evidence="1">C-type lectin domain-containing protein</fullName>
    </recommendedName>
</protein>
<dbReference type="OrthoDB" id="5829213at2759"/>
<dbReference type="InterPro" id="IPR001304">
    <property type="entry name" value="C-type_lectin-like"/>
</dbReference>
<dbReference type="SUPFAM" id="SSF53300">
    <property type="entry name" value="vWA-like"/>
    <property type="match status" value="1"/>
</dbReference>
<gene>
    <name evidence="2" type="ORF">TELCIR_09726</name>
</gene>
<dbReference type="EMBL" id="KZ347077">
    <property type="protein sequence ID" value="PIO68485.1"/>
    <property type="molecule type" value="Genomic_DNA"/>
</dbReference>
<evidence type="ECO:0000313" key="2">
    <source>
        <dbReference type="EMBL" id="PIO68485.1"/>
    </source>
</evidence>
<dbReference type="InterPro" id="IPR036465">
    <property type="entry name" value="vWFA_dom_sf"/>
</dbReference>
<sequence length="194" mass="21724">MAVIVNSWICRAIRLATANFNSASHRPNARKVIVIIASAFETGNYIDPTVEAATFKEDGGVIITVEYVQVHGAPVMMLDTLASPGYALTNRHAKVDVRQLHQLFCKANCFCPTYYKAFSAKNDVPYGGCYRKSTLPAIQALAQRSCHRHFNGSLPTVDSKEKSDFLIKMMRVNLPFWINLKYGSGAYRWNNDEL</sequence>
<keyword evidence="3" id="KW-1185">Reference proteome</keyword>
<dbReference type="InterPro" id="IPR016186">
    <property type="entry name" value="C-type_lectin-like/link_sf"/>
</dbReference>
<feature type="domain" description="C-type lectin" evidence="1">
    <location>
        <begin position="142"/>
        <end position="192"/>
    </location>
</feature>
<feature type="non-terminal residue" evidence="2">
    <location>
        <position position="194"/>
    </location>
</feature>
<name>A0A2G9UE00_TELCI</name>
<dbReference type="CDD" id="cd00037">
    <property type="entry name" value="CLECT"/>
    <property type="match status" value="1"/>
</dbReference>
<accession>A0A2G9UE00</accession>
<dbReference type="InterPro" id="IPR016187">
    <property type="entry name" value="CTDL_fold"/>
</dbReference>
<dbReference type="Pfam" id="PF00059">
    <property type="entry name" value="Lectin_C"/>
    <property type="match status" value="1"/>
</dbReference>
<proteinExistence type="predicted"/>
<dbReference type="AlphaFoldDB" id="A0A2G9UE00"/>
<dbReference type="PANTHER" id="PTHR31024">
    <property type="entry name" value="C-TYPE LECTIN"/>
    <property type="match status" value="1"/>
</dbReference>
<dbReference type="Proteomes" id="UP000230423">
    <property type="component" value="Unassembled WGS sequence"/>
</dbReference>